<protein>
    <submittedName>
        <fullName evidence="1">BQ5605_C014g07609 protein</fullName>
    </submittedName>
</protein>
<gene>
    <name evidence="1" type="primary">BQ5605_C014g07609</name>
    <name evidence="1" type="ORF">BQ5605_C014G07609</name>
</gene>
<keyword evidence="2" id="KW-1185">Reference proteome</keyword>
<dbReference type="Proteomes" id="UP000249464">
    <property type="component" value="Unassembled WGS sequence"/>
</dbReference>
<dbReference type="EMBL" id="FQNC01000016">
    <property type="protein sequence ID" value="SGY19302.1"/>
    <property type="molecule type" value="Genomic_DNA"/>
</dbReference>
<evidence type="ECO:0000313" key="1">
    <source>
        <dbReference type="EMBL" id="SGY19302.1"/>
    </source>
</evidence>
<name>A0A2X0MNT4_9BASI</name>
<proteinExistence type="predicted"/>
<evidence type="ECO:0000313" key="2">
    <source>
        <dbReference type="Proteomes" id="UP000249464"/>
    </source>
</evidence>
<reference evidence="1 2" key="1">
    <citation type="submission" date="2016-11" db="EMBL/GenBank/DDBJ databases">
        <authorList>
            <person name="Jaros S."/>
            <person name="Januszkiewicz K."/>
            <person name="Wedrychowicz H."/>
        </authorList>
    </citation>
    <scope>NUCLEOTIDE SEQUENCE [LARGE SCALE GENOMIC DNA]</scope>
</reference>
<accession>A0A2X0MNT4</accession>
<sequence>MLPHLNYPQLGLRSTRTMHDEYRPGITNVTQTSVRQEVPHRRISVKPPWIDRYGNDRQVIL</sequence>
<dbReference type="AlphaFoldDB" id="A0A2X0MNT4"/>
<organism evidence="1 2">
    <name type="scientific">Microbotryum silenes-dioicae</name>
    <dbReference type="NCBI Taxonomy" id="796604"/>
    <lineage>
        <taxon>Eukaryota</taxon>
        <taxon>Fungi</taxon>
        <taxon>Dikarya</taxon>
        <taxon>Basidiomycota</taxon>
        <taxon>Pucciniomycotina</taxon>
        <taxon>Microbotryomycetes</taxon>
        <taxon>Microbotryales</taxon>
        <taxon>Microbotryaceae</taxon>
        <taxon>Microbotryum</taxon>
    </lineage>
</organism>